<sequence>MLLAVLLSSVLLGGCWDSKDLGDEAFVTGIGVDYEKGAFVVSLQLFDFGAIAKTESATPGPANVWIGKASGKSVTEAILNLSLSAQIELTLEQLKVVVIREPAMFKMDEILDALNRVRVSRYTAWIFGTRGQIEDVFASNTFFERSQLASMLYNPEVQYKQNSTFKPVTMQKFVSDYNERAETALLPSLTIDRKSWRQRKKLMEMEEVDGVFAFKYKD</sequence>
<proteinExistence type="predicted"/>
<comment type="caution">
    <text evidence="2">The sequence shown here is derived from an EMBL/GenBank/DDBJ whole genome shotgun (WGS) entry which is preliminary data.</text>
</comment>
<dbReference type="Proteomes" id="UP000670947">
    <property type="component" value="Unassembled WGS sequence"/>
</dbReference>
<dbReference type="InterPro" id="IPR057336">
    <property type="entry name" value="GerAC_N"/>
</dbReference>
<keyword evidence="3" id="KW-1185">Reference proteome</keyword>
<reference evidence="2 3" key="1">
    <citation type="submission" date="2021-03" db="EMBL/GenBank/DDBJ databases">
        <title>Paenibacillus artemisicola MWE-103 whole genome sequence.</title>
        <authorList>
            <person name="Ham Y.J."/>
        </authorList>
    </citation>
    <scope>NUCLEOTIDE SEQUENCE [LARGE SCALE GENOMIC DNA]</scope>
    <source>
        <strain evidence="2 3">MWE-103</strain>
    </source>
</reference>
<dbReference type="EMBL" id="JAGGDJ010000015">
    <property type="protein sequence ID" value="MBO7746086.1"/>
    <property type="molecule type" value="Genomic_DNA"/>
</dbReference>
<dbReference type="RefSeq" id="WP_208848884.1">
    <property type="nucleotide sequence ID" value="NZ_JAGGDJ010000015.1"/>
</dbReference>
<feature type="domain" description="Spore germination protein N-terminal" evidence="1">
    <location>
        <begin position="17"/>
        <end position="191"/>
    </location>
</feature>
<organism evidence="2 3">
    <name type="scientific">Paenibacillus artemisiicola</name>
    <dbReference type="NCBI Taxonomy" id="1172618"/>
    <lineage>
        <taxon>Bacteria</taxon>
        <taxon>Bacillati</taxon>
        <taxon>Bacillota</taxon>
        <taxon>Bacilli</taxon>
        <taxon>Bacillales</taxon>
        <taxon>Paenibacillaceae</taxon>
        <taxon>Paenibacillus</taxon>
    </lineage>
</organism>
<evidence type="ECO:0000259" key="1">
    <source>
        <dbReference type="Pfam" id="PF25198"/>
    </source>
</evidence>
<evidence type="ECO:0000313" key="3">
    <source>
        <dbReference type="Proteomes" id="UP000670947"/>
    </source>
</evidence>
<dbReference type="InterPro" id="IPR008844">
    <property type="entry name" value="Spore_GerAC-like"/>
</dbReference>
<dbReference type="PANTHER" id="PTHR35789">
    <property type="entry name" value="SPORE GERMINATION PROTEIN B3"/>
    <property type="match status" value="1"/>
</dbReference>
<protein>
    <recommendedName>
        <fullName evidence="1">Spore germination protein N-terminal domain-containing protein</fullName>
    </recommendedName>
</protein>
<dbReference type="Pfam" id="PF25198">
    <property type="entry name" value="Spore_GerAC_N"/>
    <property type="match status" value="1"/>
</dbReference>
<gene>
    <name evidence="2" type="ORF">I8J29_17895</name>
</gene>
<accession>A0ABS3WCN2</accession>
<name>A0ABS3WCN2_9BACL</name>
<evidence type="ECO:0000313" key="2">
    <source>
        <dbReference type="EMBL" id="MBO7746086.1"/>
    </source>
</evidence>
<dbReference type="PANTHER" id="PTHR35789:SF1">
    <property type="entry name" value="SPORE GERMINATION PROTEIN B3"/>
    <property type="match status" value="1"/>
</dbReference>